<dbReference type="PANTHER" id="PTHR43390">
    <property type="entry name" value="SIGNAL PEPTIDASE I"/>
    <property type="match status" value="1"/>
</dbReference>
<dbReference type="NCBIfam" id="TIGR02227">
    <property type="entry name" value="sigpep_I_bact"/>
    <property type="match status" value="1"/>
</dbReference>
<name>A0ABT1WRD8_9LACT</name>
<comment type="catalytic activity">
    <reaction evidence="1 6">
        <text>Cleavage of hydrophobic, N-terminal signal or leader sequences from secreted and periplasmic proteins.</text>
        <dbReference type="EC" id="3.4.21.89"/>
    </reaction>
</comment>
<dbReference type="EMBL" id="JANHNZ010000009">
    <property type="protein sequence ID" value="MCQ9210545.1"/>
    <property type="molecule type" value="Genomic_DNA"/>
</dbReference>
<keyword evidence="6" id="KW-1133">Transmembrane helix</keyword>
<organism evidence="8 9">
    <name type="scientific">Granulicatella seriolae</name>
    <dbReference type="NCBI Taxonomy" id="2967226"/>
    <lineage>
        <taxon>Bacteria</taxon>
        <taxon>Bacillati</taxon>
        <taxon>Bacillota</taxon>
        <taxon>Bacilli</taxon>
        <taxon>Lactobacillales</taxon>
        <taxon>Carnobacteriaceae</taxon>
        <taxon>Granulicatella</taxon>
    </lineage>
</organism>
<evidence type="ECO:0000256" key="1">
    <source>
        <dbReference type="ARBA" id="ARBA00000677"/>
    </source>
</evidence>
<evidence type="ECO:0000256" key="6">
    <source>
        <dbReference type="RuleBase" id="RU362042"/>
    </source>
</evidence>
<gene>
    <name evidence="8" type="primary">lepB</name>
    <name evidence="8" type="ORF">NPA36_08275</name>
</gene>
<reference evidence="8" key="2">
    <citation type="journal article" date="2023" name="Curr. Microbiol.">
        <title>Granulicatella seriolae sp. nov., a Novel Facultative Anaerobe Isolated from Yellowtail Marine Fish.</title>
        <authorList>
            <person name="Lee M."/>
            <person name="Choi Y.J."/>
            <person name="Farooq A."/>
            <person name="Jeong J.B."/>
            <person name="Jung M.Y."/>
        </authorList>
    </citation>
    <scope>NUCLEOTIDE SEQUENCE</scope>
    <source>
        <strain evidence="8">S8</strain>
    </source>
</reference>
<reference evidence="8" key="3">
    <citation type="journal article" date="2023" name="Microbiol. Resour. Announc.">
        <title>Draft Genome Sequence of Granulicatella sp. Strain S8, Isolated from a Marine Fish, Seriola quinqueradiata.</title>
        <authorList>
            <person name="Lee M."/>
            <person name="Farooq A."/>
            <person name="Jeong J.B."/>
            <person name="Jung M.Y."/>
        </authorList>
    </citation>
    <scope>NUCLEOTIDE SEQUENCE</scope>
    <source>
        <strain evidence="8">S8</strain>
    </source>
</reference>
<evidence type="ECO:0000256" key="4">
    <source>
        <dbReference type="ARBA" id="ARBA00013208"/>
    </source>
</evidence>
<feature type="domain" description="Peptidase S26" evidence="7">
    <location>
        <begin position="10"/>
        <end position="163"/>
    </location>
</feature>
<proteinExistence type="inferred from homology"/>
<dbReference type="Proteomes" id="UP001059480">
    <property type="component" value="Unassembled WGS sequence"/>
</dbReference>
<evidence type="ECO:0000256" key="3">
    <source>
        <dbReference type="ARBA" id="ARBA00009370"/>
    </source>
</evidence>
<keyword evidence="9" id="KW-1185">Reference proteome</keyword>
<dbReference type="Pfam" id="PF10502">
    <property type="entry name" value="Peptidase_S26"/>
    <property type="match status" value="1"/>
</dbReference>
<keyword evidence="6" id="KW-0645">Protease</keyword>
<keyword evidence="5 6" id="KW-0378">Hydrolase</keyword>
<dbReference type="InterPro" id="IPR019758">
    <property type="entry name" value="Pept_S26A_signal_pept_1_CS"/>
</dbReference>
<dbReference type="RefSeq" id="WP_256945658.1">
    <property type="nucleotide sequence ID" value="NZ_JANHNZ010000009.1"/>
</dbReference>
<dbReference type="PANTHER" id="PTHR43390:SF1">
    <property type="entry name" value="CHLOROPLAST PROCESSING PEPTIDASE"/>
    <property type="match status" value="1"/>
</dbReference>
<dbReference type="InterPro" id="IPR019533">
    <property type="entry name" value="Peptidase_S26"/>
</dbReference>
<dbReference type="Gene3D" id="2.10.109.10">
    <property type="entry name" value="Umud Fragment, subunit A"/>
    <property type="match status" value="1"/>
</dbReference>
<accession>A0ABT1WRD8</accession>
<comment type="subcellular location">
    <subcellularLocation>
        <location evidence="2">Cell membrane</location>
        <topology evidence="2">Single-pass type II membrane protein</topology>
    </subcellularLocation>
    <subcellularLocation>
        <location evidence="6">Membrane</location>
        <topology evidence="6">Single-pass type II membrane protein</topology>
    </subcellularLocation>
</comment>
<reference evidence="8" key="1">
    <citation type="submission" date="2022-07" db="EMBL/GenBank/DDBJ databases">
        <authorList>
            <person name="Jung M.-Y."/>
            <person name="Lee M."/>
        </authorList>
    </citation>
    <scope>NUCLEOTIDE SEQUENCE</scope>
    <source>
        <strain evidence="8">S8</strain>
    </source>
</reference>
<keyword evidence="6" id="KW-0472">Membrane</keyword>
<dbReference type="InterPro" id="IPR036286">
    <property type="entry name" value="LexA/Signal_pep-like_sf"/>
</dbReference>
<evidence type="ECO:0000259" key="7">
    <source>
        <dbReference type="Pfam" id="PF10502"/>
    </source>
</evidence>
<dbReference type="GO" id="GO:0009003">
    <property type="term" value="F:signal peptidase activity"/>
    <property type="evidence" value="ECO:0007669"/>
    <property type="project" value="UniProtKB-EC"/>
</dbReference>
<dbReference type="PROSITE" id="PS00760">
    <property type="entry name" value="SPASE_I_2"/>
    <property type="match status" value="1"/>
</dbReference>
<feature type="transmembrane region" description="Helical" evidence="6">
    <location>
        <begin position="12"/>
        <end position="34"/>
    </location>
</feature>
<evidence type="ECO:0000313" key="9">
    <source>
        <dbReference type="Proteomes" id="UP001059480"/>
    </source>
</evidence>
<dbReference type="InterPro" id="IPR019757">
    <property type="entry name" value="Pept_S26A_signal_pept_1_Lys-AS"/>
</dbReference>
<dbReference type="PROSITE" id="PS00761">
    <property type="entry name" value="SPASE_I_3"/>
    <property type="match status" value="1"/>
</dbReference>
<dbReference type="PRINTS" id="PR00727">
    <property type="entry name" value="LEADERPTASE"/>
</dbReference>
<evidence type="ECO:0000256" key="5">
    <source>
        <dbReference type="ARBA" id="ARBA00022801"/>
    </source>
</evidence>
<dbReference type="SUPFAM" id="SSF51306">
    <property type="entry name" value="LexA/Signal peptidase"/>
    <property type="match status" value="1"/>
</dbReference>
<protein>
    <recommendedName>
        <fullName evidence="4 6">Signal peptidase I</fullName>
        <ecNumber evidence="4 6">3.4.21.89</ecNumber>
    </recommendedName>
</protein>
<dbReference type="EC" id="3.4.21.89" evidence="4 6"/>
<dbReference type="InterPro" id="IPR000223">
    <property type="entry name" value="Pept_S26A_signal_pept_1"/>
</dbReference>
<sequence>MSRLEEFIKNILLFLLAIAIGIGLRTFVFGAYIVEGQSMSPTMQNGQVVMGLKLLGDIERFDIITFKGTNGKDMVKRVIALPGDRIRYEGDQLYINDQLIDEVFLDERKAQESSLVTEDFYVADVVPQGMYFVMGDNRDHSTDSRDFGFISHSSIYSKVKLILFPFEYFRWDP</sequence>
<comment type="similarity">
    <text evidence="3 6">Belongs to the peptidase S26 family.</text>
</comment>
<keyword evidence="6" id="KW-0812">Transmembrane</keyword>
<evidence type="ECO:0000256" key="2">
    <source>
        <dbReference type="ARBA" id="ARBA00004401"/>
    </source>
</evidence>
<comment type="caution">
    <text evidence="8">The sequence shown here is derived from an EMBL/GenBank/DDBJ whole genome shotgun (WGS) entry which is preliminary data.</text>
</comment>
<evidence type="ECO:0000313" key="8">
    <source>
        <dbReference type="EMBL" id="MCQ9210545.1"/>
    </source>
</evidence>
<dbReference type="CDD" id="cd06530">
    <property type="entry name" value="S26_SPase_I"/>
    <property type="match status" value="1"/>
</dbReference>